<dbReference type="OrthoDB" id="1918216at2"/>
<proteinExistence type="predicted"/>
<dbReference type="Proteomes" id="UP000462760">
    <property type="component" value="Unassembled WGS sequence"/>
</dbReference>
<evidence type="ECO:0008006" key="3">
    <source>
        <dbReference type="Google" id="ProtNLM"/>
    </source>
</evidence>
<reference evidence="1 2" key="1">
    <citation type="submission" date="2019-08" db="EMBL/GenBank/DDBJ databases">
        <title>In-depth cultivation of the pig gut microbiome towards novel bacterial diversity and tailored functional studies.</title>
        <authorList>
            <person name="Wylensek D."/>
            <person name="Hitch T.C.A."/>
            <person name="Clavel T."/>
        </authorList>
    </citation>
    <scope>NUCLEOTIDE SEQUENCE [LARGE SCALE GENOMIC DNA]</scope>
    <source>
        <strain evidence="1 2">Med78-601-WT-4W-RMD-3</strain>
    </source>
</reference>
<gene>
    <name evidence="1" type="ORF">FYJ27_08590</name>
</gene>
<evidence type="ECO:0000313" key="1">
    <source>
        <dbReference type="EMBL" id="MSS43784.1"/>
    </source>
</evidence>
<accession>A0A844FIE4</accession>
<dbReference type="EMBL" id="VULR01000011">
    <property type="protein sequence ID" value="MSS43784.1"/>
    <property type="molecule type" value="Genomic_DNA"/>
</dbReference>
<dbReference type="AlphaFoldDB" id="A0A844FIE4"/>
<evidence type="ECO:0000313" key="2">
    <source>
        <dbReference type="Proteomes" id="UP000462760"/>
    </source>
</evidence>
<comment type="caution">
    <text evidence="1">The sequence shown here is derived from an EMBL/GenBank/DDBJ whole genome shotgun (WGS) entry which is preliminary data.</text>
</comment>
<dbReference type="RefSeq" id="WP_154484464.1">
    <property type="nucleotide sequence ID" value="NZ_VULR01000011.1"/>
</dbReference>
<protein>
    <recommendedName>
        <fullName evidence="3">Transglycosylase</fullName>
    </recommendedName>
</protein>
<name>A0A844FIE4_9FIRM</name>
<sequence>MFKRRKQQMVYCDECGGRFKLRPQVEKIKDDIERVHFVCKHCKHDYTAYYTNNYIKQKQKEIREVGMRDIKKRMEIEKEIKAEMNNLRRKYE</sequence>
<organism evidence="1 2">
    <name type="scientific">Anaerosalibacter bizertensis</name>
    <dbReference type="NCBI Taxonomy" id="932217"/>
    <lineage>
        <taxon>Bacteria</taxon>
        <taxon>Bacillati</taxon>
        <taxon>Bacillota</taxon>
        <taxon>Tissierellia</taxon>
        <taxon>Tissierellales</taxon>
        <taxon>Sporanaerobacteraceae</taxon>
        <taxon>Anaerosalibacter</taxon>
    </lineage>
</organism>